<evidence type="ECO:0000256" key="1">
    <source>
        <dbReference type="SAM" id="MobiDB-lite"/>
    </source>
</evidence>
<feature type="compositionally biased region" description="Basic and acidic residues" evidence="1">
    <location>
        <begin position="169"/>
        <end position="180"/>
    </location>
</feature>
<reference evidence="2 3" key="1">
    <citation type="journal article" date="2016" name="Mol. Biol. Evol.">
        <title>Comparative Genomics of Early-Diverging Mushroom-Forming Fungi Provides Insights into the Origins of Lignocellulose Decay Capabilities.</title>
        <authorList>
            <person name="Nagy L.G."/>
            <person name="Riley R."/>
            <person name="Tritt A."/>
            <person name="Adam C."/>
            <person name="Daum C."/>
            <person name="Floudas D."/>
            <person name="Sun H."/>
            <person name="Yadav J.S."/>
            <person name="Pangilinan J."/>
            <person name="Larsson K.H."/>
            <person name="Matsuura K."/>
            <person name="Barry K."/>
            <person name="Labutti K."/>
            <person name="Kuo R."/>
            <person name="Ohm R.A."/>
            <person name="Bhattacharya S.S."/>
            <person name="Shirouzu T."/>
            <person name="Yoshinaga Y."/>
            <person name="Martin F.M."/>
            <person name="Grigoriev I.V."/>
            <person name="Hibbett D.S."/>
        </authorList>
    </citation>
    <scope>NUCLEOTIDE SEQUENCE [LARGE SCALE GENOMIC DNA]</scope>
    <source>
        <strain evidence="2 3">HHB12733</strain>
    </source>
</reference>
<evidence type="ECO:0000313" key="3">
    <source>
        <dbReference type="Proteomes" id="UP000076842"/>
    </source>
</evidence>
<organism evidence="2 3">
    <name type="scientific">Calocera cornea HHB12733</name>
    <dbReference type="NCBI Taxonomy" id="1353952"/>
    <lineage>
        <taxon>Eukaryota</taxon>
        <taxon>Fungi</taxon>
        <taxon>Dikarya</taxon>
        <taxon>Basidiomycota</taxon>
        <taxon>Agaricomycotina</taxon>
        <taxon>Dacrymycetes</taxon>
        <taxon>Dacrymycetales</taxon>
        <taxon>Dacrymycetaceae</taxon>
        <taxon>Calocera</taxon>
    </lineage>
</organism>
<dbReference type="OrthoDB" id="10546917at2759"/>
<keyword evidence="3" id="KW-1185">Reference proteome</keyword>
<dbReference type="InParanoid" id="A0A165GWQ4"/>
<sequence length="180" mass="19929">MLPRRKTFPCAVFNSIASVTAVLHLSIMLPSRVASSTKSSTPNHNDLDTQILARLSFYGAVETFNTALTLVAVSYCDLENAAEFVHLNPWVVGILEAAFHLKVFKIVRELPVLHVSPKSQSTVKIELLELPDLQAVHKEQLQSVTTAEQTPTGTKDREGQKNGVSSKPTIEKRRKESKDH</sequence>
<feature type="region of interest" description="Disordered" evidence="1">
    <location>
        <begin position="141"/>
        <end position="180"/>
    </location>
</feature>
<evidence type="ECO:0000313" key="2">
    <source>
        <dbReference type="EMBL" id="KZT58584.1"/>
    </source>
</evidence>
<dbReference type="AlphaFoldDB" id="A0A165GWQ4"/>
<feature type="compositionally biased region" description="Polar residues" evidence="1">
    <location>
        <begin position="141"/>
        <end position="153"/>
    </location>
</feature>
<proteinExistence type="predicted"/>
<dbReference type="EMBL" id="KV423949">
    <property type="protein sequence ID" value="KZT58584.1"/>
    <property type="molecule type" value="Genomic_DNA"/>
</dbReference>
<gene>
    <name evidence="2" type="ORF">CALCODRAFT_508041</name>
</gene>
<dbReference type="Proteomes" id="UP000076842">
    <property type="component" value="Unassembled WGS sequence"/>
</dbReference>
<accession>A0A165GWQ4</accession>
<name>A0A165GWQ4_9BASI</name>
<protein>
    <submittedName>
        <fullName evidence="2">Uncharacterized protein</fullName>
    </submittedName>
</protein>